<name>A0A392MHE8_9FABA</name>
<proteinExistence type="predicted"/>
<feature type="non-terminal residue" evidence="1">
    <location>
        <position position="102"/>
    </location>
</feature>
<organism evidence="1 2">
    <name type="scientific">Trifolium medium</name>
    <dbReference type="NCBI Taxonomy" id="97028"/>
    <lineage>
        <taxon>Eukaryota</taxon>
        <taxon>Viridiplantae</taxon>
        <taxon>Streptophyta</taxon>
        <taxon>Embryophyta</taxon>
        <taxon>Tracheophyta</taxon>
        <taxon>Spermatophyta</taxon>
        <taxon>Magnoliopsida</taxon>
        <taxon>eudicotyledons</taxon>
        <taxon>Gunneridae</taxon>
        <taxon>Pentapetalae</taxon>
        <taxon>rosids</taxon>
        <taxon>fabids</taxon>
        <taxon>Fabales</taxon>
        <taxon>Fabaceae</taxon>
        <taxon>Papilionoideae</taxon>
        <taxon>50 kb inversion clade</taxon>
        <taxon>NPAAA clade</taxon>
        <taxon>Hologalegina</taxon>
        <taxon>IRL clade</taxon>
        <taxon>Trifolieae</taxon>
        <taxon>Trifolium</taxon>
    </lineage>
</organism>
<evidence type="ECO:0000313" key="2">
    <source>
        <dbReference type="Proteomes" id="UP000265520"/>
    </source>
</evidence>
<protein>
    <submittedName>
        <fullName evidence="1">Protein IQ-domain 1-like</fullName>
    </submittedName>
</protein>
<sequence>MGSGFWFKAIIKLRKSKDRTSKKAKGTLAPEKLSALKSNNYTGKESNGVENGIHNENLVPVETIAATRIQTAFRAYKPANANVGKKNSTTIERFHKTEDFNR</sequence>
<keyword evidence="2" id="KW-1185">Reference proteome</keyword>
<dbReference type="AlphaFoldDB" id="A0A392MHE8"/>
<accession>A0A392MHE8</accession>
<gene>
    <name evidence="1" type="ORF">A2U01_0007793</name>
</gene>
<dbReference type="EMBL" id="LXQA010011206">
    <property type="protein sequence ID" value="MCH86930.1"/>
    <property type="molecule type" value="Genomic_DNA"/>
</dbReference>
<dbReference type="Proteomes" id="UP000265520">
    <property type="component" value="Unassembled WGS sequence"/>
</dbReference>
<evidence type="ECO:0000313" key="1">
    <source>
        <dbReference type="EMBL" id="MCH86930.1"/>
    </source>
</evidence>
<reference evidence="1 2" key="1">
    <citation type="journal article" date="2018" name="Front. Plant Sci.">
        <title>Red Clover (Trifolium pratense) and Zigzag Clover (T. medium) - A Picture of Genomic Similarities and Differences.</title>
        <authorList>
            <person name="Dluhosova J."/>
            <person name="Istvanek J."/>
            <person name="Nedelnik J."/>
            <person name="Repkova J."/>
        </authorList>
    </citation>
    <scope>NUCLEOTIDE SEQUENCE [LARGE SCALE GENOMIC DNA]</scope>
    <source>
        <strain evidence="2">cv. 10/8</strain>
        <tissue evidence="1">Leaf</tissue>
    </source>
</reference>
<comment type="caution">
    <text evidence="1">The sequence shown here is derived from an EMBL/GenBank/DDBJ whole genome shotgun (WGS) entry which is preliminary data.</text>
</comment>